<feature type="transmembrane region" description="Helical" evidence="1">
    <location>
        <begin position="39"/>
        <end position="58"/>
    </location>
</feature>
<name>X0SYF5_9ZZZZ</name>
<sequence>MSGGTLLIVVVTGVLAILSGWLVPIVFKSKRPYGLLGDILVCTVPAVALSFAAWQWILPALGFTSGWIKVLGAIGDPLALGWICLWIVRKIKS</sequence>
<feature type="transmembrane region" description="Helical" evidence="1">
    <location>
        <begin position="70"/>
        <end position="88"/>
    </location>
</feature>
<accession>X0SYF5</accession>
<dbReference type="AlphaFoldDB" id="X0SYF5"/>
<proteinExistence type="predicted"/>
<evidence type="ECO:0000256" key="1">
    <source>
        <dbReference type="SAM" id="Phobius"/>
    </source>
</evidence>
<keyword evidence="1" id="KW-0472">Membrane</keyword>
<evidence type="ECO:0000313" key="2">
    <source>
        <dbReference type="EMBL" id="GAF85969.1"/>
    </source>
</evidence>
<gene>
    <name evidence="2" type="ORF">S01H1_30576</name>
</gene>
<reference evidence="2" key="1">
    <citation type="journal article" date="2014" name="Front. Microbiol.">
        <title>High frequency of phylogenetically diverse reductive dehalogenase-homologous genes in deep subseafloor sedimentary metagenomes.</title>
        <authorList>
            <person name="Kawai M."/>
            <person name="Futagami T."/>
            <person name="Toyoda A."/>
            <person name="Takaki Y."/>
            <person name="Nishi S."/>
            <person name="Hori S."/>
            <person name="Arai W."/>
            <person name="Tsubouchi T."/>
            <person name="Morono Y."/>
            <person name="Uchiyama I."/>
            <person name="Ito T."/>
            <person name="Fujiyama A."/>
            <person name="Inagaki F."/>
            <person name="Takami H."/>
        </authorList>
    </citation>
    <scope>NUCLEOTIDE SEQUENCE</scope>
    <source>
        <strain evidence="2">Expedition CK06-06</strain>
    </source>
</reference>
<comment type="caution">
    <text evidence="2">The sequence shown here is derived from an EMBL/GenBank/DDBJ whole genome shotgun (WGS) entry which is preliminary data.</text>
</comment>
<organism evidence="2">
    <name type="scientific">marine sediment metagenome</name>
    <dbReference type="NCBI Taxonomy" id="412755"/>
    <lineage>
        <taxon>unclassified sequences</taxon>
        <taxon>metagenomes</taxon>
        <taxon>ecological metagenomes</taxon>
    </lineage>
</organism>
<keyword evidence="1" id="KW-0812">Transmembrane</keyword>
<protein>
    <submittedName>
        <fullName evidence="2">Uncharacterized protein</fullName>
    </submittedName>
</protein>
<feature type="transmembrane region" description="Helical" evidence="1">
    <location>
        <begin position="6"/>
        <end position="27"/>
    </location>
</feature>
<dbReference type="EMBL" id="BARS01018826">
    <property type="protein sequence ID" value="GAF85969.1"/>
    <property type="molecule type" value="Genomic_DNA"/>
</dbReference>
<keyword evidence="1" id="KW-1133">Transmembrane helix</keyword>